<sequence>MDSNRNHNMDITMDNNTFQYFAYGSNMLTERIHINNPTAKFYGIGKLYGYRLTFDVPVGIPVSNWHGASGTIRSAGPKEYVYGVIWSIKTEDLAYLDSQEAHYMPIQVDIELDGGKSVSCRSYEMHNETSRIPLPSPHYKREYIQQLERFPDNGLAVVPPNYLRVMEVVAKYKVGKEKSGQITPLDYNIERELMTLVRA</sequence>
<keyword evidence="2" id="KW-0456">Lyase</keyword>
<dbReference type="PANTHER" id="PTHR12935:SF0">
    <property type="entry name" value="GAMMA-GLUTAMYLCYCLOTRANSFERASE"/>
    <property type="match status" value="1"/>
</dbReference>
<dbReference type="EMBL" id="CAJHNH020000957">
    <property type="protein sequence ID" value="CAG5120733.1"/>
    <property type="molecule type" value="Genomic_DNA"/>
</dbReference>
<feature type="binding site" evidence="4">
    <location>
        <position position="139"/>
    </location>
    <ligand>
        <name>substrate</name>
    </ligand>
</feature>
<dbReference type="InterPro" id="IPR017939">
    <property type="entry name" value="G-Glutamylcylcotransferase"/>
</dbReference>
<organism evidence="5 6">
    <name type="scientific">Candidula unifasciata</name>
    <dbReference type="NCBI Taxonomy" id="100452"/>
    <lineage>
        <taxon>Eukaryota</taxon>
        <taxon>Metazoa</taxon>
        <taxon>Spiralia</taxon>
        <taxon>Lophotrochozoa</taxon>
        <taxon>Mollusca</taxon>
        <taxon>Gastropoda</taxon>
        <taxon>Heterobranchia</taxon>
        <taxon>Euthyneura</taxon>
        <taxon>Panpulmonata</taxon>
        <taxon>Eupulmonata</taxon>
        <taxon>Stylommatophora</taxon>
        <taxon>Helicina</taxon>
        <taxon>Helicoidea</taxon>
        <taxon>Geomitridae</taxon>
        <taxon>Candidula</taxon>
    </lineage>
</organism>
<dbReference type="Proteomes" id="UP000678393">
    <property type="component" value="Unassembled WGS sequence"/>
</dbReference>
<evidence type="ECO:0000313" key="5">
    <source>
        <dbReference type="EMBL" id="CAG5120733.1"/>
    </source>
</evidence>
<accession>A0A8S3YUL7</accession>
<dbReference type="InterPro" id="IPR036568">
    <property type="entry name" value="GGCT-like_sf"/>
</dbReference>
<dbReference type="InterPro" id="IPR013024">
    <property type="entry name" value="GGCT-like"/>
</dbReference>
<evidence type="ECO:0000256" key="2">
    <source>
        <dbReference type="ARBA" id="ARBA00023239"/>
    </source>
</evidence>
<dbReference type="OrthoDB" id="2924818at2759"/>
<keyword evidence="6" id="KW-1185">Reference proteome</keyword>
<proteinExistence type="predicted"/>
<dbReference type="SUPFAM" id="SSF110857">
    <property type="entry name" value="Gamma-glutamyl cyclotransferase-like"/>
    <property type="match status" value="1"/>
</dbReference>
<dbReference type="GO" id="GO:0003839">
    <property type="term" value="F:gamma-glutamylcyclotransferase activity"/>
    <property type="evidence" value="ECO:0007669"/>
    <property type="project" value="UniProtKB-EC"/>
</dbReference>
<protein>
    <recommendedName>
        <fullName evidence="1">gamma-glutamylcyclotransferase</fullName>
        <ecNumber evidence="1">4.3.2.9</ecNumber>
    </recommendedName>
</protein>
<comment type="caution">
    <text evidence="5">The sequence shown here is derived from an EMBL/GenBank/DDBJ whole genome shotgun (WGS) entry which is preliminary data.</text>
</comment>
<evidence type="ECO:0000256" key="3">
    <source>
        <dbReference type="PIRSR" id="PIRSR617939-1"/>
    </source>
</evidence>
<evidence type="ECO:0000256" key="1">
    <source>
        <dbReference type="ARBA" id="ARBA00012346"/>
    </source>
</evidence>
<feature type="binding site" evidence="4">
    <location>
        <begin position="20"/>
        <end position="25"/>
    </location>
    <ligand>
        <name>substrate</name>
    </ligand>
</feature>
<name>A0A8S3YUL7_9EUPU</name>
<reference evidence="5" key="1">
    <citation type="submission" date="2021-04" db="EMBL/GenBank/DDBJ databases">
        <authorList>
            <consortium name="Molecular Ecology Group"/>
        </authorList>
    </citation>
    <scope>NUCLEOTIDE SEQUENCE</scope>
</reference>
<dbReference type="EC" id="4.3.2.9" evidence="1"/>
<dbReference type="Gene3D" id="3.10.490.10">
    <property type="entry name" value="Gamma-glutamyl cyclotransferase-like"/>
    <property type="match status" value="1"/>
</dbReference>
<evidence type="ECO:0000313" key="6">
    <source>
        <dbReference type="Proteomes" id="UP000678393"/>
    </source>
</evidence>
<feature type="active site" description="Proton acceptor" evidence="3">
    <location>
        <position position="100"/>
    </location>
</feature>
<dbReference type="Pfam" id="PF13772">
    <property type="entry name" value="AIG2_2"/>
    <property type="match status" value="1"/>
</dbReference>
<dbReference type="AlphaFoldDB" id="A0A8S3YUL7"/>
<evidence type="ECO:0000256" key="4">
    <source>
        <dbReference type="PIRSR" id="PIRSR617939-2"/>
    </source>
</evidence>
<dbReference type="CDD" id="cd06661">
    <property type="entry name" value="GGCT_like"/>
    <property type="match status" value="1"/>
</dbReference>
<gene>
    <name evidence="5" type="ORF">CUNI_LOCUS6291</name>
</gene>
<dbReference type="PANTHER" id="PTHR12935">
    <property type="entry name" value="GAMMA-GLUTAMYLCYCLOTRANSFERASE"/>
    <property type="match status" value="1"/>
</dbReference>